<comment type="pathway">
    <text evidence="2">Cofactor biosynthesis; thiamine diphosphate biosynthesis.</text>
</comment>
<keyword evidence="5" id="KW-0808">Transferase</keyword>
<keyword evidence="13" id="KW-0732">Signal</keyword>
<evidence type="ECO:0000256" key="1">
    <source>
        <dbReference type="ARBA" id="ARBA00003469"/>
    </source>
</evidence>
<dbReference type="RefSeq" id="WP_190351232.1">
    <property type="nucleotide sequence ID" value="NZ_JACJPY010000035.1"/>
</dbReference>
<keyword evidence="9" id="KW-0408">Iron</keyword>
<feature type="domain" description="SsuA/THI5-like" evidence="14">
    <location>
        <begin position="78"/>
        <end position="290"/>
    </location>
</feature>
<name>A0A926UUC8_9CYAN</name>
<comment type="similarity">
    <text evidence="3">Belongs to the NMT1/THI5 family.</text>
</comment>
<gene>
    <name evidence="15" type="ORF">H6F44_12160</name>
</gene>
<dbReference type="SUPFAM" id="SSF53850">
    <property type="entry name" value="Periplasmic binding protein-like II"/>
    <property type="match status" value="1"/>
</dbReference>
<sequence>MRHIFQKTFQKQVGKILLALASATIVAACNSAPPTSETPATGDKPATTATSTQPASTDKKEKKDIRVQLPFLKQSLDAPLIWAIEKGYFAEEGLNVSYERGFGNADTISKLGTGKYDIAFSDIYNAMEFNDKNPNDKIIGVAMYQNKAPFSIVTFKANGIKTPAELVGKKLGAPAGDGPRKLFPLFAKEVKIAPDSVTWETMEPKLRETFLLQGKVDAVSGFYTSIIPSLIKGGKTMDDIQIFFYDEFGMDFYGNGILVKADFADKNPEVIKAFLKAYFRGMQEVVKDPNAGLDLVISTDQSKLMDREAEKLRLKLAIERMYVTPEVEASGFGGVDMARLEKSITQTVEGFGLKPIKAADIFTDKFLPEKDKRLVPPAADRKPLM</sequence>
<accession>A0A926UUC8</accession>
<keyword evidence="16" id="KW-1185">Reference proteome</keyword>
<comment type="caution">
    <text evidence="15">The sequence shown here is derived from an EMBL/GenBank/DDBJ whole genome shotgun (WGS) entry which is preliminary data.</text>
</comment>
<dbReference type="Proteomes" id="UP000631421">
    <property type="component" value="Unassembled WGS sequence"/>
</dbReference>
<evidence type="ECO:0000256" key="3">
    <source>
        <dbReference type="ARBA" id="ARBA00009406"/>
    </source>
</evidence>
<evidence type="ECO:0000256" key="9">
    <source>
        <dbReference type="ARBA" id="ARBA00023004"/>
    </source>
</evidence>
<evidence type="ECO:0000256" key="6">
    <source>
        <dbReference type="ARBA" id="ARBA00022723"/>
    </source>
</evidence>
<feature type="region of interest" description="Disordered" evidence="12">
    <location>
        <begin position="31"/>
        <end position="62"/>
    </location>
</feature>
<evidence type="ECO:0000256" key="5">
    <source>
        <dbReference type="ARBA" id="ARBA00022679"/>
    </source>
</evidence>
<comment type="function">
    <text evidence="1">Responsible for the formation of the pyrimidine heterocycle in the thiamine biosynthesis pathway. Catalyzes the formation of hydroxymethylpyrimidine phosphate (HMP-P) from histidine and pyridoxal phosphate (PLP). The protein uses PLP and the active site histidine to form HMP-P, generating an inactive enzyme. The enzyme can only undergo a single turnover, which suggests it is a suicide enzyme.</text>
</comment>
<feature type="signal peptide" evidence="13">
    <location>
        <begin position="1"/>
        <end position="27"/>
    </location>
</feature>
<evidence type="ECO:0000256" key="4">
    <source>
        <dbReference type="ARBA" id="ARBA00011738"/>
    </source>
</evidence>
<dbReference type="EMBL" id="JACJPY010000035">
    <property type="protein sequence ID" value="MBD2150868.1"/>
    <property type="molecule type" value="Genomic_DNA"/>
</dbReference>
<dbReference type="Pfam" id="PF09084">
    <property type="entry name" value="NMT1"/>
    <property type="match status" value="1"/>
</dbReference>
<evidence type="ECO:0000313" key="15">
    <source>
        <dbReference type="EMBL" id="MBD2150868.1"/>
    </source>
</evidence>
<evidence type="ECO:0000256" key="10">
    <source>
        <dbReference type="ARBA" id="ARBA00033171"/>
    </source>
</evidence>
<evidence type="ECO:0000259" key="14">
    <source>
        <dbReference type="Pfam" id="PF09084"/>
    </source>
</evidence>
<feature type="compositionally biased region" description="Low complexity" evidence="12">
    <location>
        <begin position="45"/>
        <end position="56"/>
    </location>
</feature>
<evidence type="ECO:0000313" key="16">
    <source>
        <dbReference type="Proteomes" id="UP000631421"/>
    </source>
</evidence>
<organism evidence="15 16">
    <name type="scientific">Pseudanabaena cinerea FACHB-1277</name>
    <dbReference type="NCBI Taxonomy" id="2949581"/>
    <lineage>
        <taxon>Bacteria</taxon>
        <taxon>Bacillati</taxon>
        <taxon>Cyanobacteriota</taxon>
        <taxon>Cyanophyceae</taxon>
        <taxon>Pseudanabaenales</taxon>
        <taxon>Pseudanabaenaceae</taxon>
        <taxon>Pseudanabaena</taxon>
        <taxon>Pseudanabaena cinerea</taxon>
    </lineage>
</organism>
<dbReference type="GO" id="GO:0046872">
    <property type="term" value="F:metal ion binding"/>
    <property type="evidence" value="ECO:0007669"/>
    <property type="project" value="UniProtKB-KW"/>
</dbReference>
<keyword evidence="8" id="KW-0784">Thiamine biosynthesis</keyword>
<keyword evidence="7" id="KW-0663">Pyridoxal phosphate</keyword>
<evidence type="ECO:0000256" key="13">
    <source>
        <dbReference type="SAM" id="SignalP"/>
    </source>
</evidence>
<evidence type="ECO:0000256" key="2">
    <source>
        <dbReference type="ARBA" id="ARBA00004948"/>
    </source>
</evidence>
<keyword evidence="6" id="KW-0479">Metal-binding</keyword>
<evidence type="ECO:0000256" key="8">
    <source>
        <dbReference type="ARBA" id="ARBA00022977"/>
    </source>
</evidence>
<dbReference type="GO" id="GO:0016740">
    <property type="term" value="F:transferase activity"/>
    <property type="evidence" value="ECO:0007669"/>
    <property type="project" value="UniProtKB-KW"/>
</dbReference>
<proteinExistence type="inferred from homology"/>
<dbReference type="PANTHER" id="PTHR31528">
    <property type="entry name" value="4-AMINO-5-HYDROXYMETHYL-2-METHYLPYRIMIDINE PHOSPHATE SYNTHASE THI11-RELATED"/>
    <property type="match status" value="1"/>
</dbReference>
<dbReference type="GO" id="GO:0009228">
    <property type="term" value="P:thiamine biosynthetic process"/>
    <property type="evidence" value="ECO:0007669"/>
    <property type="project" value="UniProtKB-KW"/>
</dbReference>
<dbReference type="InterPro" id="IPR027939">
    <property type="entry name" value="NMT1/THI5"/>
</dbReference>
<comment type="catalytic activity">
    <reaction evidence="11">
        <text>N(6)-(pyridoxal phosphate)-L-lysyl-[4-amino-5-hydroxymethyl-2-methylpyrimidine phosphate synthase] + L-histidyl-[4-amino-5-hydroxymethyl-2-methylpyrimidine phosphate synthase] + 2 Fe(3+) + 4 H2O = L-lysyl-[4-amino-5-hydroxymethyl-2-methylpyrimidine phosphate synthase] + (2S)-2-amino-5-hydroxy-4-oxopentanoyl-[4-amino-5-hydroxymethyl-2-methylpyrimidine phosphate synthase] + 4-amino-2-methyl-5-(phosphooxymethyl)pyrimidine + 3-oxopropanoate + 2 Fe(2+) + 2 H(+)</text>
        <dbReference type="Rhea" id="RHEA:65756"/>
        <dbReference type="Rhea" id="RHEA-COMP:16892"/>
        <dbReference type="Rhea" id="RHEA-COMP:16893"/>
        <dbReference type="Rhea" id="RHEA-COMP:16894"/>
        <dbReference type="Rhea" id="RHEA-COMP:16895"/>
        <dbReference type="ChEBI" id="CHEBI:15377"/>
        <dbReference type="ChEBI" id="CHEBI:15378"/>
        <dbReference type="ChEBI" id="CHEBI:29033"/>
        <dbReference type="ChEBI" id="CHEBI:29034"/>
        <dbReference type="ChEBI" id="CHEBI:29969"/>
        <dbReference type="ChEBI" id="CHEBI:29979"/>
        <dbReference type="ChEBI" id="CHEBI:33190"/>
        <dbReference type="ChEBI" id="CHEBI:58354"/>
        <dbReference type="ChEBI" id="CHEBI:143915"/>
        <dbReference type="ChEBI" id="CHEBI:157692"/>
    </reaction>
    <physiologicalReaction direction="left-to-right" evidence="11">
        <dbReference type="Rhea" id="RHEA:65757"/>
    </physiologicalReaction>
</comment>
<protein>
    <recommendedName>
        <fullName evidence="10">Thiamine pyrimidine synthase</fullName>
    </recommendedName>
</protein>
<dbReference type="PANTHER" id="PTHR31528:SF1">
    <property type="entry name" value="4-AMINO-5-HYDROXYMETHYL-2-METHYLPYRIMIDINE PHOSPHATE SYNTHASE THI11-RELATED"/>
    <property type="match status" value="1"/>
</dbReference>
<dbReference type="Gene3D" id="3.40.190.10">
    <property type="entry name" value="Periplasmic binding protein-like II"/>
    <property type="match status" value="2"/>
</dbReference>
<feature type="chain" id="PRO_5037962971" description="Thiamine pyrimidine synthase" evidence="13">
    <location>
        <begin position="28"/>
        <end position="385"/>
    </location>
</feature>
<evidence type="ECO:0000256" key="11">
    <source>
        <dbReference type="ARBA" id="ARBA00048179"/>
    </source>
</evidence>
<reference evidence="15" key="2">
    <citation type="submission" date="2020-08" db="EMBL/GenBank/DDBJ databases">
        <authorList>
            <person name="Chen M."/>
            <person name="Teng W."/>
            <person name="Zhao L."/>
            <person name="Hu C."/>
            <person name="Zhou Y."/>
            <person name="Han B."/>
            <person name="Song L."/>
            <person name="Shu W."/>
        </authorList>
    </citation>
    <scope>NUCLEOTIDE SEQUENCE</scope>
    <source>
        <strain evidence="15">FACHB-1277</strain>
    </source>
</reference>
<reference evidence="15" key="1">
    <citation type="journal article" date="2015" name="ISME J.">
        <title>Draft Genome Sequence of Streptomyces incarnatus NRRL8089, which Produces the Nucleoside Antibiotic Sinefungin.</title>
        <authorList>
            <person name="Oshima K."/>
            <person name="Hattori M."/>
            <person name="Shimizu H."/>
            <person name="Fukuda K."/>
            <person name="Nemoto M."/>
            <person name="Inagaki K."/>
            <person name="Tamura T."/>
        </authorList>
    </citation>
    <scope>NUCLEOTIDE SEQUENCE</scope>
    <source>
        <strain evidence="15">FACHB-1277</strain>
    </source>
</reference>
<dbReference type="PROSITE" id="PS51257">
    <property type="entry name" value="PROKAR_LIPOPROTEIN"/>
    <property type="match status" value="1"/>
</dbReference>
<comment type="subunit">
    <text evidence="4">Homodimer.</text>
</comment>
<evidence type="ECO:0000256" key="12">
    <source>
        <dbReference type="SAM" id="MobiDB-lite"/>
    </source>
</evidence>
<evidence type="ECO:0000256" key="7">
    <source>
        <dbReference type="ARBA" id="ARBA00022898"/>
    </source>
</evidence>
<dbReference type="InterPro" id="IPR015168">
    <property type="entry name" value="SsuA/THI5"/>
</dbReference>
<dbReference type="AlphaFoldDB" id="A0A926UUC8"/>